<feature type="transmembrane region" description="Helical" evidence="2">
    <location>
        <begin position="187"/>
        <end position="207"/>
    </location>
</feature>
<dbReference type="PANTHER" id="PTHR38694:SF1">
    <property type="entry name" value="PEROXIN DOMAIN-CONTAINING PROTEIN"/>
    <property type="match status" value="1"/>
</dbReference>
<feature type="compositionally biased region" description="Basic and acidic residues" evidence="1">
    <location>
        <begin position="594"/>
        <end position="608"/>
    </location>
</feature>
<keyword evidence="2" id="KW-0472">Membrane</keyword>
<evidence type="ECO:0000313" key="4">
    <source>
        <dbReference type="Proteomes" id="UP001212997"/>
    </source>
</evidence>
<reference evidence="3" key="1">
    <citation type="submission" date="2022-07" db="EMBL/GenBank/DDBJ databases">
        <title>Genome Sequence of Physisporinus lineatus.</title>
        <authorList>
            <person name="Buettner E."/>
        </authorList>
    </citation>
    <scope>NUCLEOTIDE SEQUENCE</scope>
    <source>
        <strain evidence="3">VT162</strain>
    </source>
</reference>
<dbReference type="InterPro" id="IPR021709">
    <property type="entry name" value="DUF3292"/>
</dbReference>
<gene>
    <name evidence="3" type="ORF">NLI96_g10592</name>
</gene>
<dbReference type="AlphaFoldDB" id="A0AAD5UUT8"/>
<evidence type="ECO:0000313" key="3">
    <source>
        <dbReference type="EMBL" id="KAJ3477248.1"/>
    </source>
</evidence>
<dbReference type="Proteomes" id="UP001212997">
    <property type="component" value="Unassembled WGS sequence"/>
</dbReference>
<sequence length="749" mass="80492">MFPLPVSNLTSVGQTEATPTQERDAPFKEPATSETTQSSGAPDILDEKSADSVIIATEEPVPRIQLDPVSTQLKDPEVIDFGWNAPPDRVPAPLLKGLSNDDLYTLLRRFNKQIFCVKAIKEPPSVGSLDLEISQDEEYSPDKLRATLERLYMTVIVGLAAFGKHIARLRSWNEPRRTAGFCAAYYVAWLLNFLLPLFIGTAILLILEPSARSYLFPPAPLAMISATTGNIQQPKAGELGSKDSLSGAPEAHKGEAVEQEARHFVSGFATMAVSTAAGKGPGEDGNGNAVGGGKAAAEGLDKNISSVDNSVPDPVAMVTGATEAKDLASGDVASQDPAKQPVESAMWSKARPIMRILADVADGWERFGNALSPSPPFPTYMPRLRLAAPLVPLLLAQYINIVIFVRATTFLLGFLFFGQPLLTRAVHWLSHRHPYWRQYLELRRTLLIGVPTNAQLTLELLRRAETEKAPLPPPPTSADAPTAVSEDSDADSELTFDTTSYSVDTDHESLPSTVDDEYDRLSNGSDGKPSGSKSKPKAGKKIAGFLKSTVKAGVGGALSVDAIKAAAGSENSKRRIGAVSDPPLTQTADLTPEEVEKIKEGEAPEDTKPGPIENGEGPTMFTARMRGKKGHVLLITSAMSPCVSFVVHNTKSSLVSFISGGSQSKTDIDPANLDPQFTIALNEIVALRKVGGFGWKGKIVVGWAMGREILDGLEITDKQGKKIVLTAIRGRDELFNRLIAVGGQLWECW</sequence>
<accession>A0AAD5UUT8</accession>
<name>A0AAD5UUT8_9APHY</name>
<feature type="region of interest" description="Disordered" evidence="1">
    <location>
        <begin position="276"/>
        <end position="295"/>
    </location>
</feature>
<dbReference type="PANTHER" id="PTHR38694">
    <property type="entry name" value="CONSERVED EXPRESSED PROTEIN"/>
    <property type="match status" value="1"/>
</dbReference>
<feature type="region of interest" description="Disordered" evidence="1">
    <location>
        <begin position="570"/>
        <end position="616"/>
    </location>
</feature>
<dbReference type="EMBL" id="JANAWD010000615">
    <property type="protein sequence ID" value="KAJ3477248.1"/>
    <property type="molecule type" value="Genomic_DNA"/>
</dbReference>
<comment type="caution">
    <text evidence="3">The sequence shown here is derived from an EMBL/GenBank/DDBJ whole genome shotgun (WGS) entry which is preliminary data.</text>
</comment>
<protein>
    <submittedName>
        <fullName evidence="3">Uncharacterized protein</fullName>
    </submittedName>
</protein>
<evidence type="ECO:0000256" key="2">
    <source>
        <dbReference type="SAM" id="Phobius"/>
    </source>
</evidence>
<proteinExistence type="predicted"/>
<feature type="compositionally biased region" description="Gly residues" evidence="1">
    <location>
        <begin position="279"/>
        <end position="294"/>
    </location>
</feature>
<feature type="region of interest" description="Disordered" evidence="1">
    <location>
        <begin position="466"/>
        <end position="539"/>
    </location>
</feature>
<keyword evidence="2" id="KW-0812">Transmembrane</keyword>
<feature type="transmembrane region" description="Helical" evidence="2">
    <location>
        <begin position="390"/>
        <end position="417"/>
    </location>
</feature>
<feature type="region of interest" description="Disordered" evidence="1">
    <location>
        <begin position="1"/>
        <end position="46"/>
    </location>
</feature>
<organism evidence="3 4">
    <name type="scientific">Meripilus lineatus</name>
    <dbReference type="NCBI Taxonomy" id="2056292"/>
    <lineage>
        <taxon>Eukaryota</taxon>
        <taxon>Fungi</taxon>
        <taxon>Dikarya</taxon>
        <taxon>Basidiomycota</taxon>
        <taxon>Agaricomycotina</taxon>
        <taxon>Agaricomycetes</taxon>
        <taxon>Polyporales</taxon>
        <taxon>Meripilaceae</taxon>
        <taxon>Meripilus</taxon>
    </lineage>
</organism>
<keyword evidence="4" id="KW-1185">Reference proteome</keyword>
<keyword evidence="2" id="KW-1133">Transmembrane helix</keyword>
<evidence type="ECO:0000256" key="1">
    <source>
        <dbReference type="SAM" id="MobiDB-lite"/>
    </source>
</evidence>
<feature type="compositionally biased region" description="Low complexity" evidence="1">
    <location>
        <begin position="522"/>
        <end position="533"/>
    </location>
</feature>
<dbReference type="Pfam" id="PF11696">
    <property type="entry name" value="DUF3292"/>
    <property type="match status" value="1"/>
</dbReference>
<feature type="region of interest" description="Disordered" evidence="1">
    <location>
        <begin position="233"/>
        <end position="255"/>
    </location>
</feature>
<feature type="compositionally biased region" description="Polar residues" evidence="1">
    <location>
        <begin position="7"/>
        <end position="20"/>
    </location>
</feature>